<sequence length="411" mass="44652">MRRLLYDARVALESPSRTPRMAVVVGRLLGIAFLLCFGTGLYSHFIQHPADGMFFPNQPYWIYQLNQGIHVTTGIVCIPLILAKLWTVYPNLFGYPAIKDKLAILERGSIAIFIGASIVQLVIGLLNTYQSLVAPFYFLQVHYGLSFVIIGSLAIHIAVKLPIISRYWRKPADGHDGELEAYESLPVTEPAPTAFQGITGRVMSYIDGAPTAPSKVSRRGFLGALGATSAAAVVLTVGQTFEPLAATNAFGPREKGTGPQGVPINRTSKQAKVTDSAMDPNWALAVRNGDQEVSVSRADLAAMQQYDVQLPIACVEGWSQMASWRGVRLSELMAAVGITAANSVRIQSLEEKGAYRETTMDANFVQDPTTLVALQLNGEDLDLEHGYPARIIAPGRPGVLQTKWLATLEVI</sequence>
<dbReference type="PANTHER" id="PTHR43032:SF2">
    <property type="entry name" value="BLL0505 PROTEIN"/>
    <property type="match status" value="1"/>
</dbReference>
<dbReference type="Pfam" id="PF00174">
    <property type="entry name" value="Oxidored_molyb"/>
    <property type="match status" value="1"/>
</dbReference>
<feature type="transmembrane region" description="Helical" evidence="1">
    <location>
        <begin position="65"/>
        <end position="89"/>
    </location>
</feature>
<evidence type="ECO:0000259" key="2">
    <source>
        <dbReference type="Pfam" id="PF00174"/>
    </source>
</evidence>
<dbReference type="CDD" id="cd00321">
    <property type="entry name" value="SO_family_Moco"/>
    <property type="match status" value="1"/>
</dbReference>
<keyword evidence="1" id="KW-0472">Membrane</keyword>
<reference evidence="3 4" key="1">
    <citation type="submission" date="2019-04" db="EMBL/GenBank/DDBJ databases">
        <authorList>
            <person name="Jiang L."/>
        </authorList>
    </citation>
    <scope>NUCLEOTIDE SEQUENCE [LARGE SCALE GENOMIC DNA]</scope>
    <source>
        <strain evidence="3 4">YIM 131853</strain>
    </source>
</reference>
<dbReference type="EMBL" id="SSSM01000005">
    <property type="protein sequence ID" value="THG30171.1"/>
    <property type="molecule type" value="Genomic_DNA"/>
</dbReference>
<feature type="transmembrane region" description="Helical" evidence="1">
    <location>
        <begin position="110"/>
        <end position="129"/>
    </location>
</feature>
<dbReference type="SUPFAM" id="SSF56524">
    <property type="entry name" value="Oxidoreductase molybdopterin-binding domain"/>
    <property type="match status" value="1"/>
</dbReference>
<evidence type="ECO:0000313" key="3">
    <source>
        <dbReference type="EMBL" id="THG30171.1"/>
    </source>
</evidence>
<keyword evidence="1" id="KW-1133">Transmembrane helix</keyword>
<dbReference type="OrthoDB" id="5241952at2"/>
<dbReference type="InterPro" id="IPR008335">
    <property type="entry name" value="Mopterin_OxRdtase_euk"/>
</dbReference>
<dbReference type="Proteomes" id="UP000309133">
    <property type="component" value="Unassembled WGS sequence"/>
</dbReference>
<feature type="domain" description="Oxidoreductase molybdopterin-binding" evidence="2">
    <location>
        <begin position="280"/>
        <end position="410"/>
    </location>
</feature>
<feature type="transmembrane region" description="Helical" evidence="1">
    <location>
        <begin position="21"/>
        <end position="45"/>
    </location>
</feature>
<comment type="caution">
    <text evidence="3">The sequence shown here is derived from an EMBL/GenBank/DDBJ whole genome shotgun (WGS) entry which is preliminary data.</text>
</comment>
<keyword evidence="1" id="KW-0812">Transmembrane</keyword>
<feature type="transmembrane region" description="Helical" evidence="1">
    <location>
        <begin position="141"/>
        <end position="159"/>
    </location>
</feature>
<dbReference type="InterPro" id="IPR019546">
    <property type="entry name" value="TAT_signal_bac_arc"/>
</dbReference>
<dbReference type="AlphaFoldDB" id="A0A4S4FJ81"/>
<name>A0A4S4FJ81_9MICO</name>
<gene>
    <name evidence="3" type="ORF">E6C64_16225</name>
</gene>
<evidence type="ECO:0000256" key="1">
    <source>
        <dbReference type="SAM" id="Phobius"/>
    </source>
</evidence>
<dbReference type="PANTHER" id="PTHR43032">
    <property type="entry name" value="PROTEIN-METHIONINE-SULFOXIDE REDUCTASE"/>
    <property type="match status" value="1"/>
</dbReference>
<protein>
    <submittedName>
        <fullName evidence="3">Twin-arginine translocation signal domain-containing protein</fullName>
    </submittedName>
</protein>
<dbReference type="Gene3D" id="3.90.420.10">
    <property type="entry name" value="Oxidoreductase, molybdopterin-binding domain"/>
    <property type="match status" value="1"/>
</dbReference>
<keyword evidence="4" id="KW-1185">Reference proteome</keyword>
<dbReference type="InterPro" id="IPR000572">
    <property type="entry name" value="OxRdtase_Mopterin-bd_dom"/>
</dbReference>
<dbReference type="PRINTS" id="PR00407">
    <property type="entry name" value="EUMOPTERIN"/>
</dbReference>
<accession>A0A4S4FJ81</accession>
<dbReference type="GO" id="GO:0016491">
    <property type="term" value="F:oxidoreductase activity"/>
    <property type="evidence" value="ECO:0007669"/>
    <property type="project" value="InterPro"/>
</dbReference>
<proteinExistence type="predicted"/>
<dbReference type="InterPro" id="IPR036374">
    <property type="entry name" value="OxRdtase_Mopterin-bd_sf"/>
</dbReference>
<dbReference type="RefSeq" id="WP_136428643.1">
    <property type="nucleotide sequence ID" value="NZ_SSSM01000005.1"/>
</dbReference>
<organism evidence="3 4">
    <name type="scientific">Naasia lichenicola</name>
    <dbReference type="NCBI Taxonomy" id="2565933"/>
    <lineage>
        <taxon>Bacteria</taxon>
        <taxon>Bacillati</taxon>
        <taxon>Actinomycetota</taxon>
        <taxon>Actinomycetes</taxon>
        <taxon>Micrococcales</taxon>
        <taxon>Microbacteriaceae</taxon>
        <taxon>Naasia</taxon>
    </lineage>
</organism>
<evidence type="ECO:0000313" key="4">
    <source>
        <dbReference type="Proteomes" id="UP000309133"/>
    </source>
</evidence>
<dbReference type="NCBIfam" id="TIGR01409">
    <property type="entry name" value="TAT_signal_seq"/>
    <property type="match status" value="1"/>
</dbReference>